<proteinExistence type="predicted"/>
<protein>
    <submittedName>
        <fullName evidence="1">Uncharacterized protein</fullName>
    </submittedName>
</protein>
<sequence length="49" mass="5830">MRAFDAQWVLELGRGKRMFIREYATSVYSALWNFEACSLLSSRRIWQAN</sequence>
<evidence type="ECO:0000313" key="2">
    <source>
        <dbReference type="Proteomes" id="UP001589818"/>
    </source>
</evidence>
<gene>
    <name evidence="1" type="ORF">ACFFJ8_31260</name>
</gene>
<name>A0ABV6JIV4_9BACL</name>
<keyword evidence="2" id="KW-1185">Reference proteome</keyword>
<dbReference type="RefSeq" id="WP_204817589.1">
    <property type="nucleotide sequence ID" value="NZ_JANHOF010000002.1"/>
</dbReference>
<dbReference type="Proteomes" id="UP001589818">
    <property type="component" value="Unassembled WGS sequence"/>
</dbReference>
<organism evidence="1 2">
    <name type="scientific">Paenibacillus mendelii</name>
    <dbReference type="NCBI Taxonomy" id="206163"/>
    <lineage>
        <taxon>Bacteria</taxon>
        <taxon>Bacillati</taxon>
        <taxon>Bacillota</taxon>
        <taxon>Bacilli</taxon>
        <taxon>Bacillales</taxon>
        <taxon>Paenibacillaceae</taxon>
        <taxon>Paenibacillus</taxon>
    </lineage>
</organism>
<comment type="caution">
    <text evidence="1">The sequence shown here is derived from an EMBL/GenBank/DDBJ whole genome shotgun (WGS) entry which is preliminary data.</text>
</comment>
<dbReference type="EMBL" id="JBHLVF010000047">
    <property type="protein sequence ID" value="MFC0395839.1"/>
    <property type="molecule type" value="Genomic_DNA"/>
</dbReference>
<accession>A0ABV6JIV4</accession>
<reference evidence="1 2" key="1">
    <citation type="submission" date="2024-09" db="EMBL/GenBank/DDBJ databases">
        <authorList>
            <person name="Sun Q."/>
            <person name="Mori K."/>
        </authorList>
    </citation>
    <scope>NUCLEOTIDE SEQUENCE [LARGE SCALE GENOMIC DNA]</scope>
    <source>
        <strain evidence="1 2">CCM 4839</strain>
    </source>
</reference>
<evidence type="ECO:0000313" key="1">
    <source>
        <dbReference type="EMBL" id="MFC0395839.1"/>
    </source>
</evidence>